<name>A0A1X6NRQ9_PORUM</name>
<gene>
    <name evidence="2" type="ORF">BU14_0567s0001</name>
</gene>
<evidence type="ECO:0000313" key="2">
    <source>
        <dbReference type="EMBL" id="OSX71267.1"/>
    </source>
</evidence>
<feature type="compositionally biased region" description="Basic residues" evidence="1">
    <location>
        <begin position="64"/>
        <end position="83"/>
    </location>
</feature>
<feature type="region of interest" description="Disordered" evidence="1">
    <location>
        <begin position="118"/>
        <end position="145"/>
    </location>
</feature>
<dbReference type="AlphaFoldDB" id="A0A1X6NRQ9"/>
<keyword evidence="3" id="KW-1185">Reference proteome</keyword>
<dbReference type="EMBL" id="KV919151">
    <property type="protein sequence ID" value="OSX71267.1"/>
    <property type="molecule type" value="Genomic_DNA"/>
</dbReference>
<dbReference type="Proteomes" id="UP000218209">
    <property type="component" value="Unassembled WGS sequence"/>
</dbReference>
<reference evidence="2 3" key="1">
    <citation type="submission" date="2017-03" db="EMBL/GenBank/DDBJ databases">
        <title>WGS assembly of Porphyra umbilicalis.</title>
        <authorList>
            <person name="Brawley S.H."/>
            <person name="Blouin N.A."/>
            <person name="Ficko-Blean E."/>
            <person name="Wheeler G.L."/>
            <person name="Lohr M."/>
            <person name="Goodson H.V."/>
            <person name="Jenkins J.W."/>
            <person name="Blaby-Haas C.E."/>
            <person name="Helliwell K.E."/>
            <person name="Chan C."/>
            <person name="Marriage T."/>
            <person name="Bhattacharya D."/>
            <person name="Klein A.S."/>
            <person name="Badis Y."/>
            <person name="Brodie J."/>
            <person name="Cao Y."/>
            <person name="Collen J."/>
            <person name="Dittami S.M."/>
            <person name="Gachon C.M."/>
            <person name="Green B.R."/>
            <person name="Karpowicz S."/>
            <person name="Kim J.W."/>
            <person name="Kudahl U."/>
            <person name="Lin S."/>
            <person name="Michel G."/>
            <person name="Mittag M."/>
            <person name="Olson B.J."/>
            <person name="Pangilinan J."/>
            <person name="Peng Y."/>
            <person name="Qiu H."/>
            <person name="Shu S."/>
            <person name="Singer J.T."/>
            <person name="Smith A.G."/>
            <person name="Sprecher B.N."/>
            <person name="Wagner V."/>
            <person name="Wang W."/>
            <person name="Wang Z.-Y."/>
            <person name="Yan J."/>
            <person name="Yarish C."/>
            <person name="Zoeuner-Riek S."/>
            <person name="Zhuang Y."/>
            <person name="Zou Y."/>
            <person name="Lindquist E.A."/>
            <person name="Grimwood J."/>
            <person name="Barry K."/>
            <person name="Rokhsar D.S."/>
            <person name="Schmutz J."/>
            <person name="Stiller J.W."/>
            <person name="Grossman A.R."/>
            <person name="Prochnik S.E."/>
        </authorList>
    </citation>
    <scope>NUCLEOTIDE SEQUENCE [LARGE SCALE GENOMIC DNA]</scope>
    <source>
        <strain evidence="2">4086291</strain>
    </source>
</reference>
<organism evidence="2 3">
    <name type="scientific">Porphyra umbilicalis</name>
    <name type="common">Purple laver</name>
    <name type="synonym">Red alga</name>
    <dbReference type="NCBI Taxonomy" id="2786"/>
    <lineage>
        <taxon>Eukaryota</taxon>
        <taxon>Rhodophyta</taxon>
        <taxon>Bangiophyceae</taxon>
        <taxon>Bangiales</taxon>
        <taxon>Bangiaceae</taxon>
        <taxon>Porphyra</taxon>
    </lineage>
</organism>
<feature type="region of interest" description="Disordered" evidence="1">
    <location>
        <begin position="1"/>
        <end position="94"/>
    </location>
</feature>
<feature type="region of interest" description="Disordered" evidence="1">
    <location>
        <begin position="160"/>
        <end position="185"/>
    </location>
</feature>
<sequence>MARGTGNGRWERSVSAAPGWAAVPRPTPLEPLLSRTTAASMGAPRPTAGTPSPPRRAARVTGRTQRRARGRSLPPSRHHRRIRPPRERRNARVVAPAQVICSRKDGGHVRARRPLHIHRPPAPHIRHPRARLPNVGPLVSTDEPRQAVVAKPPLRRAGAVKDARAAEGVGGHPAGGPVAACRVGP</sequence>
<evidence type="ECO:0000313" key="3">
    <source>
        <dbReference type="Proteomes" id="UP000218209"/>
    </source>
</evidence>
<feature type="compositionally biased region" description="Basic residues" evidence="1">
    <location>
        <begin position="118"/>
        <end position="130"/>
    </location>
</feature>
<protein>
    <submittedName>
        <fullName evidence="2">Uncharacterized protein</fullName>
    </submittedName>
</protein>
<proteinExistence type="predicted"/>
<evidence type="ECO:0000256" key="1">
    <source>
        <dbReference type="SAM" id="MobiDB-lite"/>
    </source>
</evidence>
<accession>A0A1X6NRQ9</accession>
<feature type="compositionally biased region" description="Low complexity" evidence="1">
    <location>
        <begin position="175"/>
        <end position="185"/>
    </location>
</feature>